<evidence type="ECO:0000313" key="11">
    <source>
        <dbReference type="EMBL" id="GMR36658.1"/>
    </source>
</evidence>
<dbReference type="SUPFAM" id="SSF52540">
    <property type="entry name" value="P-loop containing nucleoside triphosphate hydrolases"/>
    <property type="match status" value="1"/>
</dbReference>
<dbReference type="PANTHER" id="PTHR10344:SF1">
    <property type="entry name" value="THYMIDYLATE KINASE"/>
    <property type="match status" value="1"/>
</dbReference>
<dbReference type="NCBIfam" id="TIGR00041">
    <property type="entry name" value="DTMP_kinase"/>
    <property type="match status" value="1"/>
</dbReference>
<comment type="pathway">
    <text evidence="1">Pyrimidine metabolism; dTTP biosynthesis.</text>
</comment>
<keyword evidence="6" id="KW-0545">Nucleotide biosynthesis</keyword>
<keyword evidence="5" id="KW-0808">Transferase</keyword>
<evidence type="ECO:0000256" key="4">
    <source>
        <dbReference type="ARBA" id="ARBA00017144"/>
    </source>
</evidence>
<reference evidence="12" key="1">
    <citation type="submission" date="2022-10" db="EMBL/GenBank/DDBJ databases">
        <title>Genome assembly of Pristionchus species.</title>
        <authorList>
            <person name="Yoshida K."/>
            <person name="Sommer R.J."/>
        </authorList>
    </citation>
    <scope>NUCLEOTIDE SEQUENCE [LARGE SCALE GENOMIC DNA]</scope>
    <source>
        <strain evidence="12">RS5460</strain>
    </source>
</reference>
<dbReference type="GO" id="GO:0005739">
    <property type="term" value="C:mitochondrion"/>
    <property type="evidence" value="ECO:0007669"/>
    <property type="project" value="TreeGrafter"/>
</dbReference>
<dbReference type="GO" id="GO:0006233">
    <property type="term" value="P:dTDP biosynthetic process"/>
    <property type="evidence" value="ECO:0007669"/>
    <property type="project" value="InterPro"/>
</dbReference>
<dbReference type="GO" id="GO:0005524">
    <property type="term" value="F:ATP binding"/>
    <property type="evidence" value="ECO:0007669"/>
    <property type="project" value="UniProtKB-KW"/>
</dbReference>
<dbReference type="PANTHER" id="PTHR10344">
    <property type="entry name" value="THYMIDYLATE KINASE"/>
    <property type="match status" value="1"/>
</dbReference>
<dbReference type="GO" id="GO:0004550">
    <property type="term" value="F:nucleoside diphosphate kinase activity"/>
    <property type="evidence" value="ECO:0007669"/>
    <property type="project" value="TreeGrafter"/>
</dbReference>
<comment type="similarity">
    <text evidence="2">Belongs to the thymidylate kinase family.</text>
</comment>
<keyword evidence="7" id="KW-0547">Nucleotide-binding</keyword>
<keyword evidence="8" id="KW-0418">Kinase</keyword>
<evidence type="ECO:0000256" key="3">
    <source>
        <dbReference type="ARBA" id="ARBA00012980"/>
    </source>
</evidence>
<dbReference type="EC" id="2.7.4.9" evidence="3"/>
<dbReference type="Proteomes" id="UP001328107">
    <property type="component" value="Unassembled WGS sequence"/>
</dbReference>
<evidence type="ECO:0000256" key="5">
    <source>
        <dbReference type="ARBA" id="ARBA00022679"/>
    </source>
</evidence>
<comment type="caution">
    <text evidence="11">The sequence shown here is derived from an EMBL/GenBank/DDBJ whole genome shotgun (WGS) entry which is preliminary data.</text>
</comment>
<gene>
    <name evidence="11" type="ORF">PMAYCL1PPCAC_06853</name>
</gene>
<feature type="domain" description="Thymidylate kinase-like" evidence="10">
    <location>
        <begin position="14"/>
        <end position="191"/>
    </location>
</feature>
<evidence type="ECO:0000256" key="7">
    <source>
        <dbReference type="ARBA" id="ARBA00022741"/>
    </source>
</evidence>
<organism evidence="11 12">
    <name type="scientific">Pristionchus mayeri</name>
    <dbReference type="NCBI Taxonomy" id="1317129"/>
    <lineage>
        <taxon>Eukaryota</taxon>
        <taxon>Metazoa</taxon>
        <taxon>Ecdysozoa</taxon>
        <taxon>Nematoda</taxon>
        <taxon>Chromadorea</taxon>
        <taxon>Rhabditida</taxon>
        <taxon>Rhabditina</taxon>
        <taxon>Diplogasteromorpha</taxon>
        <taxon>Diplogasteroidea</taxon>
        <taxon>Neodiplogasteridae</taxon>
        <taxon>Pristionchus</taxon>
    </lineage>
</organism>
<name>A0AAN4ZDS4_9BILA</name>
<accession>A0AAN4ZDS4</accession>
<keyword evidence="9" id="KW-0067">ATP-binding</keyword>
<dbReference type="HAMAP" id="MF_00165">
    <property type="entry name" value="Thymidylate_kinase"/>
    <property type="match status" value="1"/>
</dbReference>
<dbReference type="CDD" id="cd01672">
    <property type="entry name" value="TMPK"/>
    <property type="match status" value="1"/>
</dbReference>
<evidence type="ECO:0000256" key="1">
    <source>
        <dbReference type="ARBA" id="ARBA00004992"/>
    </source>
</evidence>
<dbReference type="GO" id="GO:0005634">
    <property type="term" value="C:nucleus"/>
    <property type="evidence" value="ECO:0007669"/>
    <property type="project" value="TreeGrafter"/>
</dbReference>
<dbReference type="AlphaFoldDB" id="A0AAN4ZDS4"/>
<dbReference type="PROSITE" id="PS01331">
    <property type="entry name" value="THYMIDYLATE_KINASE"/>
    <property type="match status" value="1"/>
</dbReference>
<dbReference type="GO" id="GO:0006227">
    <property type="term" value="P:dUDP biosynthetic process"/>
    <property type="evidence" value="ECO:0007669"/>
    <property type="project" value="TreeGrafter"/>
</dbReference>
<dbReference type="InterPro" id="IPR018095">
    <property type="entry name" value="Thymidylate_kin_CS"/>
</dbReference>
<keyword evidence="12" id="KW-1185">Reference proteome</keyword>
<dbReference type="Pfam" id="PF02223">
    <property type="entry name" value="Thymidylate_kin"/>
    <property type="match status" value="1"/>
</dbReference>
<dbReference type="GO" id="GO:0004798">
    <property type="term" value="F:dTMP kinase activity"/>
    <property type="evidence" value="ECO:0007669"/>
    <property type="project" value="UniProtKB-EC"/>
</dbReference>
<proteinExistence type="inferred from homology"/>
<evidence type="ECO:0000256" key="8">
    <source>
        <dbReference type="ARBA" id="ARBA00022777"/>
    </source>
</evidence>
<feature type="non-terminal residue" evidence="11">
    <location>
        <position position="1"/>
    </location>
</feature>
<dbReference type="InterPro" id="IPR027417">
    <property type="entry name" value="P-loop_NTPase"/>
</dbReference>
<evidence type="ECO:0000256" key="2">
    <source>
        <dbReference type="ARBA" id="ARBA00009776"/>
    </source>
</evidence>
<dbReference type="InterPro" id="IPR039430">
    <property type="entry name" value="Thymidylate_kin-like_dom"/>
</dbReference>
<evidence type="ECO:0000313" key="12">
    <source>
        <dbReference type="Proteomes" id="UP001328107"/>
    </source>
</evidence>
<dbReference type="EMBL" id="BTRK01000002">
    <property type="protein sequence ID" value="GMR36658.1"/>
    <property type="molecule type" value="Genomic_DNA"/>
</dbReference>
<dbReference type="Gene3D" id="3.40.50.300">
    <property type="entry name" value="P-loop containing nucleotide triphosphate hydrolases"/>
    <property type="match status" value="1"/>
</dbReference>
<sequence>LIAARMKRGAFIVLEGLDRSGKTTQAKKLAEWFTSRGEKVHLMRFPDRDEPFGKVIDAYLKKEIELASPQAVHLAFSLNRWQKADEIRSLISSGTNIVCDRYCYSGVAYSIASGLDEKWVKCADMGLPQPDVVLRFDVDAHVAASRGGFGDERLESSDLQKRVLIEMKKLADESWKVVNANDSVERVHNQVVSFISSLDLSPQMDSIGLL</sequence>
<dbReference type="GO" id="GO:0006235">
    <property type="term" value="P:dTTP biosynthetic process"/>
    <property type="evidence" value="ECO:0007669"/>
    <property type="project" value="TreeGrafter"/>
</dbReference>
<dbReference type="InterPro" id="IPR018094">
    <property type="entry name" value="Thymidylate_kinase"/>
</dbReference>
<protein>
    <recommendedName>
        <fullName evidence="4">Thymidylate kinase</fullName>
        <ecNumber evidence="3">2.7.4.9</ecNumber>
    </recommendedName>
</protein>
<dbReference type="GO" id="GO:0005829">
    <property type="term" value="C:cytosol"/>
    <property type="evidence" value="ECO:0007669"/>
    <property type="project" value="TreeGrafter"/>
</dbReference>
<evidence type="ECO:0000259" key="10">
    <source>
        <dbReference type="Pfam" id="PF02223"/>
    </source>
</evidence>
<evidence type="ECO:0000256" key="6">
    <source>
        <dbReference type="ARBA" id="ARBA00022727"/>
    </source>
</evidence>
<dbReference type="FunFam" id="3.40.50.300:FF:000679">
    <property type="entry name" value="Thymidylate kinase"/>
    <property type="match status" value="1"/>
</dbReference>
<evidence type="ECO:0000256" key="9">
    <source>
        <dbReference type="ARBA" id="ARBA00022840"/>
    </source>
</evidence>